<feature type="transmembrane region" description="Helical" evidence="1">
    <location>
        <begin position="50"/>
        <end position="71"/>
    </location>
</feature>
<feature type="transmembrane region" description="Helical" evidence="1">
    <location>
        <begin position="160"/>
        <end position="181"/>
    </location>
</feature>
<evidence type="ECO:0000313" key="3">
    <source>
        <dbReference type="EMBL" id="KAJ7709220.1"/>
    </source>
</evidence>
<gene>
    <name evidence="3" type="ORF">B0H16DRAFT_1745981</name>
</gene>
<dbReference type="PANTHER" id="PTHR40465">
    <property type="entry name" value="CHROMOSOME 1, WHOLE GENOME SHOTGUN SEQUENCE"/>
    <property type="match status" value="1"/>
</dbReference>
<organism evidence="3 4">
    <name type="scientific">Mycena metata</name>
    <dbReference type="NCBI Taxonomy" id="1033252"/>
    <lineage>
        <taxon>Eukaryota</taxon>
        <taxon>Fungi</taxon>
        <taxon>Dikarya</taxon>
        <taxon>Basidiomycota</taxon>
        <taxon>Agaricomycotina</taxon>
        <taxon>Agaricomycetes</taxon>
        <taxon>Agaricomycetidae</taxon>
        <taxon>Agaricales</taxon>
        <taxon>Marasmiineae</taxon>
        <taxon>Mycenaceae</taxon>
        <taxon>Mycena</taxon>
    </lineage>
</organism>
<dbReference type="PANTHER" id="PTHR40465:SF1">
    <property type="entry name" value="DUF6534 DOMAIN-CONTAINING PROTEIN"/>
    <property type="match status" value="1"/>
</dbReference>
<proteinExistence type="predicted"/>
<name>A0AAD7H0N2_9AGAR</name>
<feature type="transmembrane region" description="Helical" evidence="1">
    <location>
        <begin position="12"/>
        <end position="38"/>
    </location>
</feature>
<reference evidence="3" key="1">
    <citation type="submission" date="2023-03" db="EMBL/GenBank/DDBJ databases">
        <title>Massive genome expansion in bonnet fungi (Mycena s.s.) driven by repeated elements and novel gene families across ecological guilds.</title>
        <authorList>
            <consortium name="Lawrence Berkeley National Laboratory"/>
            <person name="Harder C.B."/>
            <person name="Miyauchi S."/>
            <person name="Viragh M."/>
            <person name="Kuo A."/>
            <person name="Thoen E."/>
            <person name="Andreopoulos B."/>
            <person name="Lu D."/>
            <person name="Skrede I."/>
            <person name="Drula E."/>
            <person name="Henrissat B."/>
            <person name="Morin E."/>
            <person name="Kohler A."/>
            <person name="Barry K."/>
            <person name="LaButti K."/>
            <person name="Morin E."/>
            <person name="Salamov A."/>
            <person name="Lipzen A."/>
            <person name="Mereny Z."/>
            <person name="Hegedus B."/>
            <person name="Baldrian P."/>
            <person name="Stursova M."/>
            <person name="Weitz H."/>
            <person name="Taylor A."/>
            <person name="Grigoriev I.V."/>
            <person name="Nagy L.G."/>
            <person name="Martin F."/>
            <person name="Kauserud H."/>
        </authorList>
    </citation>
    <scope>NUCLEOTIDE SEQUENCE</scope>
    <source>
        <strain evidence="3">CBHHK182m</strain>
    </source>
</reference>
<feature type="transmembrane region" description="Helical" evidence="1">
    <location>
        <begin position="202"/>
        <end position="225"/>
    </location>
</feature>
<evidence type="ECO:0000256" key="1">
    <source>
        <dbReference type="SAM" id="Phobius"/>
    </source>
</evidence>
<sequence>MSSAVLFDPTSTIGALQIGVLVSVLLFGITTSQAYVYYSRFPEDSAKLKVLVAFVWCCELGHAICIGHGLYTYTISDYGQPERLFGPMPKSVVLAVFFTGVIEPCVQTFFSFRIYGLSKKLCIPVLSWILSFVRLAENMVGVAAALGMKSMQGYLAQWEWLITADWCISVTNDVVITVTLVSLLHLQRTNAHKRTALLMDKLIAWTIETGMLTSVMSILTLALFLREKESFIWVSVYFVAPRLFSNSLLASLNSRTTLRAMNDVPLSSLNLTAIGMPSNSVQIRWTKVQGVTRDEEESV</sequence>
<protein>
    <recommendedName>
        <fullName evidence="2">DUF6534 domain-containing protein</fullName>
    </recommendedName>
</protein>
<feature type="transmembrane region" description="Helical" evidence="1">
    <location>
        <begin position="231"/>
        <end position="252"/>
    </location>
</feature>
<dbReference type="Proteomes" id="UP001215598">
    <property type="component" value="Unassembled WGS sequence"/>
</dbReference>
<evidence type="ECO:0000259" key="2">
    <source>
        <dbReference type="Pfam" id="PF20152"/>
    </source>
</evidence>
<feature type="transmembrane region" description="Helical" evidence="1">
    <location>
        <begin position="122"/>
        <end position="148"/>
    </location>
</feature>
<comment type="caution">
    <text evidence="3">The sequence shown here is derived from an EMBL/GenBank/DDBJ whole genome shotgun (WGS) entry which is preliminary data.</text>
</comment>
<feature type="domain" description="DUF6534" evidence="2">
    <location>
        <begin position="169"/>
        <end position="256"/>
    </location>
</feature>
<dbReference type="AlphaFoldDB" id="A0AAD7H0N2"/>
<keyword evidence="1" id="KW-1133">Transmembrane helix</keyword>
<dbReference type="EMBL" id="JARKIB010000424">
    <property type="protein sequence ID" value="KAJ7709220.1"/>
    <property type="molecule type" value="Genomic_DNA"/>
</dbReference>
<dbReference type="InterPro" id="IPR045339">
    <property type="entry name" value="DUF6534"/>
</dbReference>
<keyword evidence="4" id="KW-1185">Reference proteome</keyword>
<keyword evidence="1" id="KW-0812">Transmembrane</keyword>
<feature type="transmembrane region" description="Helical" evidence="1">
    <location>
        <begin position="91"/>
        <end position="110"/>
    </location>
</feature>
<dbReference type="Pfam" id="PF20152">
    <property type="entry name" value="DUF6534"/>
    <property type="match status" value="1"/>
</dbReference>
<keyword evidence="1" id="KW-0472">Membrane</keyword>
<evidence type="ECO:0000313" key="4">
    <source>
        <dbReference type="Proteomes" id="UP001215598"/>
    </source>
</evidence>
<accession>A0AAD7H0N2</accession>